<dbReference type="GO" id="GO:0005975">
    <property type="term" value="P:carbohydrate metabolic process"/>
    <property type="evidence" value="ECO:0007669"/>
    <property type="project" value="TreeGrafter"/>
</dbReference>
<feature type="non-terminal residue" evidence="3">
    <location>
        <position position="1"/>
    </location>
</feature>
<dbReference type="SUPFAM" id="SSF52266">
    <property type="entry name" value="SGNH hydrolase"/>
    <property type="match status" value="1"/>
</dbReference>
<dbReference type="InterPro" id="IPR005181">
    <property type="entry name" value="SASA"/>
</dbReference>
<reference evidence="3" key="1">
    <citation type="journal article" date="2019" name="Nat. Med.">
        <title>A library of human gut bacterial isolates paired with longitudinal multiomics data enables mechanistic microbiome research.</title>
        <authorList>
            <person name="Poyet M."/>
            <person name="Groussin M."/>
            <person name="Gibbons S.M."/>
            <person name="Avila-Pacheco J."/>
            <person name="Jiang X."/>
            <person name="Kearney S.M."/>
            <person name="Perrotta A.R."/>
            <person name="Berdy B."/>
            <person name="Zhao S."/>
            <person name="Lieberman T.D."/>
            <person name="Swanson P.K."/>
            <person name="Smith M."/>
            <person name="Roesemann S."/>
            <person name="Alexander J.E."/>
            <person name="Rich S.A."/>
            <person name="Livny J."/>
            <person name="Vlamakis H."/>
            <person name="Clish C."/>
            <person name="Bullock K."/>
            <person name="Deik A."/>
            <person name="Scott J."/>
            <person name="Pierce K.A."/>
            <person name="Xavier R.J."/>
            <person name="Alm E.J."/>
        </authorList>
    </citation>
    <scope>NUCLEOTIDE SEQUENCE</scope>
    <source>
        <strain evidence="3">BIOML-A147</strain>
    </source>
</reference>
<dbReference type="PANTHER" id="PTHR22901:SF0">
    <property type="entry name" value="SIALATE O-ACETYLESTERASE"/>
    <property type="match status" value="1"/>
</dbReference>
<keyword evidence="1" id="KW-0378">Hydrolase</keyword>
<dbReference type="InterPro" id="IPR039329">
    <property type="entry name" value="SIAE"/>
</dbReference>
<dbReference type="Gene3D" id="3.40.50.1110">
    <property type="entry name" value="SGNH hydrolase"/>
    <property type="match status" value="1"/>
</dbReference>
<feature type="domain" description="Sialate O-acetylesterase" evidence="2">
    <location>
        <begin position="73"/>
        <end position="208"/>
    </location>
</feature>
<accession>A0A641RX64</accession>
<dbReference type="AlphaFoldDB" id="A0A641RX64"/>
<gene>
    <name evidence="3" type="ORF">F3D60_25215</name>
</gene>
<evidence type="ECO:0000259" key="2">
    <source>
        <dbReference type="Pfam" id="PF03629"/>
    </source>
</evidence>
<name>A0A641RX64_BACOV</name>
<dbReference type="PANTHER" id="PTHR22901">
    <property type="entry name" value="SIALATE O-ACETYLESTERASE"/>
    <property type="match status" value="1"/>
</dbReference>
<dbReference type="GO" id="GO:0001681">
    <property type="term" value="F:sialate O-acetylesterase activity"/>
    <property type="evidence" value="ECO:0007669"/>
    <property type="project" value="InterPro"/>
</dbReference>
<protein>
    <submittedName>
        <fullName evidence="3">Sialate O-acetylesterase</fullName>
    </submittedName>
</protein>
<comment type="caution">
    <text evidence="3">The sequence shown here is derived from an EMBL/GenBank/DDBJ whole genome shotgun (WGS) entry which is preliminary data.</text>
</comment>
<sequence length="218" mass="24747">SYQYPPRIYTIPAGLLKAGKNTITIRLFSYGGRPQFVKEKPYKILFGKGQPEKGESEINLEGSWKYHLGAPMPAAPGQTAFHYKPTGLYNAMIAPLLNYTVSGVIWYQGESNVSRRNEYKDLLTAMISDWRQRWNKSDMPFYIIELADFLSPTDKGGRTAWAEFRKAQAEVADTNKNVTLIKNSDLGEWNDIHPLDKKTLGQRVAAAILIEMNTKNRK</sequence>
<organism evidence="3">
    <name type="scientific">Bacteroides ovatus</name>
    <dbReference type="NCBI Taxonomy" id="28116"/>
    <lineage>
        <taxon>Bacteria</taxon>
        <taxon>Pseudomonadati</taxon>
        <taxon>Bacteroidota</taxon>
        <taxon>Bacteroidia</taxon>
        <taxon>Bacteroidales</taxon>
        <taxon>Bacteroidaceae</taxon>
        <taxon>Bacteroides</taxon>
    </lineage>
</organism>
<evidence type="ECO:0000256" key="1">
    <source>
        <dbReference type="ARBA" id="ARBA00022801"/>
    </source>
</evidence>
<evidence type="ECO:0000313" key="3">
    <source>
        <dbReference type="EMBL" id="KAA4022995.1"/>
    </source>
</evidence>
<dbReference type="EMBL" id="VWKO01000281">
    <property type="protein sequence ID" value="KAA4022995.1"/>
    <property type="molecule type" value="Genomic_DNA"/>
</dbReference>
<proteinExistence type="predicted"/>
<dbReference type="Pfam" id="PF03629">
    <property type="entry name" value="SASA"/>
    <property type="match status" value="1"/>
</dbReference>
<dbReference type="InterPro" id="IPR036514">
    <property type="entry name" value="SGNH_hydro_sf"/>
</dbReference>